<reference evidence="3" key="1">
    <citation type="submission" date="2015-12" db="EMBL/GenBank/DDBJ databases">
        <authorList>
            <person name="Lauer A."/>
            <person name="Humrighouse B."/>
            <person name="Loparev V."/>
            <person name="Shewmaker P.L."/>
            <person name="Whitney A.M."/>
            <person name="McLaughlin R.W."/>
        </authorList>
    </citation>
    <scope>NUCLEOTIDE SEQUENCE [LARGE SCALE GENOMIC DNA]</scope>
    <source>
        <strain evidence="3">LMG 26678</strain>
    </source>
</reference>
<keyword evidence="3" id="KW-1185">Reference proteome</keyword>
<feature type="transmembrane region" description="Helical" evidence="1">
    <location>
        <begin position="301"/>
        <end position="320"/>
    </location>
</feature>
<feature type="transmembrane region" description="Helical" evidence="1">
    <location>
        <begin position="378"/>
        <end position="397"/>
    </location>
</feature>
<keyword evidence="1" id="KW-1133">Transmembrane helix</keyword>
<organism evidence="2 3">
    <name type="scientific">Enterococcus rotai</name>
    <dbReference type="NCBI Taxonomy" id="118060"/>
    <lineage>
        <taxon>Bacteria</taxon>
        <taxon>Bacillati</taxon>
        <taxon>Bacillota</taxon>
        <taxon>Bacilli</taxon>
        <taxon>Lactobacillales</taxon>
        <taxon>Enterococcaceae</taxon>
        <taxon>Enterococcus</taxon>
    </lineage>
</organism>
<evidence type="ECO:0008006" key="4">
    <source>
        <dbReference type="Google" id="ProtNLM"/>
    </source>
</evidence>
<dbReference type="KEGG" id="erx:ATZ35_09310"/>
<keyword evidence="1" id="KW-0812">Transmembrane</keyword>
<gene>
    <name evidence="2" type="ORF">ATZ35_09310</name>
</gene>
<protein>
    <recommendedName>
        <fullName evidence="4">DUF2142 domain-containing protein</fullName>
    </recommendedName>
</protein>
<evidence type="ECO:0000313" key="2">
    <source>
        <dbReference type="EMBL" id="ALS37346.1"/>
    </source>
</evidence>
<proteinExistence type="predicted"/>
<feature type="transmembrane region" description="Helical" evidence="1">
    <location>
        <begin position="210"/>
        <end position="228"/>
    </location>
</feature>
<feature type="transmembrane region" description="Helical" evidence="1">
    <location>
        <begin position="484"/>
        <end position="506"/>
    </location>
</feature>
<feature type="transmembrane region" description="Helical" evidence="1">
    <location>
        <begin position="444"/>
        <end position="463"/>
    </location>
</feature>
<feature type="transmembrane region" description="Helical" evidence="1">
    <location>
        <begin position="70"/>
        <end position="88"/>
    </location>
</feature>
<dbReference type="Proteomes" id="UP000067523">
    <property type="component" value="Chromosome"/>
</dbReference>
<accession>A0A0U2NR09</accession>
<feature type="transmembrane region" description="Helical" evidence="1">
    <location>
        <begin position="404"/>
        <end position="424"/>
    </location>
</feature>
<name>A0A0U2NR09_9ENTE</name>
<dbReference type="STRING" id="118060.ATZ35_09310"/>
<dbReference type="InterPro" id="IPR018674">
    <property type="entry name" value="DUF2142_membrane"/>
</dbReference>
<feature type="transmembrane region" description="Helical" evidence="1">
    <location>
        <begin position="20"/>
        <end position="41"/>
    </location>
</feature>
<feature type="transmembrane region" description="Helical" evidence="1">
    <location>
        <begin position="341"/>
        <end position="358"/>
    </location>
</feature>
<evidence type="ECO:0000313" key="3">
    <source>
        <dbReference type="Proteomes" id="UP000067523"/>
    </source>
</evidence>
<feature type="transmembrane region" description="Helical" evidence="1">
    <location>
        <begin position="47"/>
        <end position="63"/>
    </location>
</feature>
<dbReference type="RefSeq" id="WP_208927010.1">
    <property type="nucleotide sequence ID" value="NZ_CP013655.1"/>
</dbReference>
<feature type="transmembrane region" description="Helical" evidence="1">
    <location>
        <begin position="234"/>
        <end position="252"/>
    </location>
</feature>
<sequence>MLVWGAKFTGWFKVVFKQRWKYLVALLIIFTVFTLYFFQFSSVPKKILLLTGLFSILSILLIGKNLAKSTLWIIILMGSLFTFTTPVLDTPDEHAHFSRAVYLSEGHFGMSDKADQLKISKDFRVVLDRIHQNYHNDLKKEQHTTKQNEETIISLTATYSFISYIPQAIGWSLGKLLNINLYWSFYLGRLLNLIVYAILSYFAIKNVKKFKVPMAVVTMLPMTVYLAASYNQDGVSYGLVFLAMSLFINFITAETKIAAKEIGLFVLLCGILATCKLPYVMLAGILIFIKPSQYKNRKTYFIALGAVIIAAMIALLWYYYYTTFTPANRIPEKDPTEQLKFMVHNVPTAIKLMFSGIVDSISKYLELFTFGWFSYGSPHIAFMYLVYIGGLFVFYPLEIKAKNHLNSLGTAVVMVGIIFAINLSQYLTWTPVGLGTVEGVQGRYYIGLLVLLPIFVNSSKLFYPQTELSEQRALMKKSEYAQNIWVLSIATYFLLTMILLTLGNYYKG</sequence>
<dbReference type="EMBL" id="CP013655">
    <property type="protein sequence ID" value="ALS37346.1"/>
    <property type="molecule type" value="Genomic_DNA"/>
</dbReference>
<dbReference type="AlphaFoldDB" id="A0A0U2NR09"/>
<evidence type="ECO:0000256" key="1">
    <source>
        <dbReference type="SAM" id="Phobius"/>
    </source>
</evidence>
<keyword evidence="1" id="KW-0472">Membrane</keyword>
<feature type="transmembrane region" description="Helical" evidence="1">
    <location>
        <begin position="264"/>
        <end position="289"/>
    </location>
</feature>
<feature type="transmembrane region" description="Helical" evidence="1">
    <location>
        <begin position="181"/>
        <end position="203"/>
    </location>
</feature>
<dbReference type="Pfam" id="PF09913">
    <property type="entry name" value="DUF2142"/>
    <property type="match status" value="1"/>
</dbReference>